<feature type="transmembrane region" description="Helical" evidence="9">
    <location>
        <begin position="279"/>
        <end position="302"/>
    </location>
</feature>
<evidence type="ECO:0000256" key="2">
    <source>
        <dbReference type="ARBA" id="ARBA00022448"/>
    </source>
</evidence>
<dbReference type="PROSITE" id="PS51105">
    <property type="entry name" value="PTS_EIIC_TYPE_3"/>
    <property type="match status" value="1"/>
</dbReference>
<evidence type="ECO:0000313" key="12">
    <source>
        <dbReference type="Proteomes" id="UP001597244"/>
    </source>
</evidence>
<sequence length="429" mass="46837">MADKLMNAITKLYERSFMRVLRRTVVMLFPFALLGSLAAVMATSVLAPIGFANRVFAINEWLPFATKIRTACLDLSQITLGFISVLAAFQAARYTTKLYQHDSQMAGLTALVGYLLVCYRSTSQRGIGFDWQLLGIQGLLLGLLFGYLIGQIFRRVGGSNAQSAEKTADIFDRAFNALPAIGIVIVIGLLLNYALTILNRYSVLAEIITRVSNFGVQQHAVVSTIMIGTLTTLMGWLGISGPYANFDFNADPSAIANLNQALTKHSVWDLPNKYTVTTLFHSFGSFGGLGSTLALLIAILIVAQHQHVLRVARWSLVPVIFNNNASMLLGIPLLLNPLYLIPFVVTPIINMLVAAVAIYLRWMPPVAYPVPLGTPGMLVAFIGTGGQFSALMVGLICLVIDVFVYLPFVRWSEIIVESQKKAGEANVEN</sequence>
<dbReference type="Pfam" id="PF02378">
    <property type="entry name" value="PTS_EIIC"/>
    <property type="match status" value="1"/>
</dbReference>
<feature type="transmembrane region" description="Helical" evidence="9">
    <location>
        <begin position="314"/>
        <end position="333"/>
    </location>
</feature>
<keyword evidence="5 9" id="KW-0812">Transmembrane</keyword>
<evidence type="ECO:0000256" key="4">
    <source>
        <dbReference type="ARBA" id="ARBA00022597"/>
    </source>
</evidence>
<evidence type="ECO:0000313" key="11">
    <source>
        <dbReference type="EMBL" id="MFD1465221.1"/>
    </source>
</evidence>
<evidence type="ECO:0000256" key="6">
    <source>
        <dbReference type="ARBA" id="ARBA00022989"/>
    </source>
</evidence>
<comment type="subcellular location">
    <subcellularLocation>
        <location evidence="1">Cell membrane</location>
        <topology evidence="1">Multi-pass membrane protein</topology>
    </subcellularLocation>
</comment>
<evidence type="ECO:0000256" key="1">
    <source>
        <dbReference type="ARBA" id="ARBA00004651"/>
    </source>
</evidence>
<gene>
    <name evidence="11" type="ORF">ACFQ4L_03845</name>
</gene>
<dbReference type="InterPro" id="IPR004796">
    <property type="entry name" value="PTS_IIC_cello"/>
</dbReference>
<protein>
    <recommendedName>
        <fullName evidence="8">Permease IIC component</fullName>
    </recommendedName>
</protein>
<feature type="transmembrane region" description="Helical" evidence="9">
    <location>
        <begin position="339"/>
        <end position="359"/>
    </location>
</feature>
<dbReference type="InterPro" id="IPR003352">
    <property type="entry name" value="PTS_EIIC"/>
</dbReference>
<evidence type="ECO:0000256" key="7">
    <source>
        <dbReference type="ARBA" id="ARBA00023136"/>
    </source>
</evidence>
<feature type="transmembrane region" description="Helical" evidence="9">
    <location>
        <begin position="174"/>
        <end position="195"/>
    </location>
</feature>
<dbReference type="EMBL" id="JBHTOF010000027">
    <property type="protein sequence ID" value="MFD1465221.1"/>
    <property type="molecule type" value="Genomic_DNA"/>
</dbReference>
<dbReference type="InterPro" id="IPR004501">
    <property type="entry name" value="PTS_EIIC_3"/>
</dbReference>
<keyword evidence="3 8" id="KW-1003">Cell membrane</keyword>
<keyword evidence="7 8" id="KW-0472">Membrane</keyword>
<keyword evidence="12" id="KW-1185">Reference proteome</keyword>
<name>A0ABW4DQ46_9LACO</name>
<dbReference type="PANTHER" id="PTHR33989">
    <property type="match status" value="1"/>
</dbReference>
<feature type="transmembrane region" description="Helical" evidence="9">
    <location>
        <begin position="366"/>
        <end position="384"/>
    </location>
</feature>
<dbReference type="InterPro" id="IPR051088">
    <property type="entry name" value="PTS_Sugar-EIIC/EIIB"/>
</dbReference>
<evidence type="ECO:0000256" key="8">
    <source>
        <dbReference type="PIRNR" id="PIRNR006351"/>
    </source>
</evidence>
<dbReference type="PANTHER" id="PTHR33989:SF4">
    <property type="entry name" value="PTS SYSTEM N,N'-DIACETYLCHITOBIOSE-SPECIFIC EIIC COMPONENT"/>
    <property type="match status" value="1"/>
</dbReference>
<evidence type="ECO:0000259" key="10">
    <source>
        <dbReference type="PROSITE" id="PS51105"/>
    </source>
</evidence>
<reference evidence="12" key="1">
    <citation type="journal article" date="2019" name="Int. J. Syst. Evol. Microbiol.">
        <title>The Global Catalogue of Microorganisms (GCM) 10K type strain sequencing project: providing services to taxonomists for standard genome sequencing and annotation.</title>
        <authorList>
            <consortium name="The Broad Institute Genomics Platform"/>
            <consortium name="The Broad Institute Genome Sequencing Center for Infectious Disease"/>
            <person name="Wu L."/>
            <person name="Ma J."/>
        </authorList>
    </citation>
    <scope>NUCLEOTIDE SEQUENCE [LARGE SCALE GENOMIC DNA]</scope>
    <source>
        <strain evidence="12">CCM 8951</strain>
    </source>
</reference>
<evidence type="ECO:0000256" key="3">
    <source>
        <dbReference type="ARBA" id="ARBA00022475"/>
    </source>
</evidence>
<accession>A0ABW4DQ46</accession>
<feature type="transmembrane region" description="Helical" evidence="9">
    <location>
        <begin position="390"/>
        <end position="411"/>
    </location>
</feature>
<evidence type="ECO:0000256" key="5">
    <source>
        <dbReference type="ARBA" id="ARBA00022692"/>
    </source>
</evidence>
<feature type="transmembrane region" description="Helical" evidence="9">
    <location>
        <begin position="134"/>
        <end position="153"/>
    </location>
</feature>
<keyword evidence="2 8" id="KW-0813">Transport</keyword>
<feature type="transmembrane region" description="Helical" evidence="9">
    <location>
        <begin position="104"/>
        <end position="122"/>
    </location>
</feature>
<dbReference type="PIRSF" id="PIRSF006351">
    <property type="entry name" value="PTS_EIIC-Cellobiose"/>
    <property type="match status" value="1"/>
</dbReference>
<evidence type="ECO:0000256" key="9">
    <source>
        <dbReference type="SAM" id="Phobius"/>
    </source>
</evidence>
<comment type="function">
    <text evidence="8">The phosphoenolpyruvate-dependent sugar phosphotransferase system (PTS), a major carbohydrate active -transport system, catalyzes the phosphorylation of incoming sugar substrates concomitant with their translocation across the cell membrane.</text>
</comment>
<dbReference type="Proteomes" id="UP001597244">
    <property type="component" value="Unassembled WGS sequence"/>
</dbReference>
<feature type="domain" description="PTS EIIC type-3" evidence="10">
    <location>
        <begin position="1"/>
        <end position="408"/>
    </location>
</feature>
<organism evidence="11 12">
    <name type="scientific">Lapidilactobacillus mulanensis</name>
    <dbReference type="NCBI Taxonomy" id="2485999"/>
    <lineage>
        <taxon>Bacteria</taxon>
        <taxon>Bacillati</taxon>
        <taxon>Bacillota</taxon>
        <taxon>Bacilli</taxon>
        <taxon>Lactobacillales</taxon>
        <taxon>Lactobacillaceae</taxon>
        <taxon>Lapidilactobacillus</taxon>
    </lineage>
</organism>
<keyword evidence="6 9" id="KW-1133">Transmembrane helix</keyword>
<dbReference type="RefSeq" id="WP_125578195.1">
    <property type="nucleotide sequence ID" value="NZ_JBHTOF010000027.1"/>
</dbReference>
<keyword evidence="4 8" id="KW-0762">Sugar transport</keyword>
<comment type="caution">
    <text evidence="11">The sequence shown here is derived from an EMBL/GenBank/DDBJ whole genome shotgun (WGS) entry which is preliminary data.</text>
</comment>
<proteinExistence type="predicted"/>